<dbReference type="Proteomes" id="UP000694429">
    <property type="component" value="Chromosome 33"/>
</dbReference>
<feature type="region of interest" description="Disordered" evidence="10">
    <location>
        <begin position="351"/>
        <end position="370"/>
    </location>
</feature>
<evidence type="ECO:0000259" key="12">
    <source>
        <dbReference type="PROSITE" id="PS50024"/>
    </source>
</evidence>
<organism evidence="14 15">
    <name type="scientific">Canis lupus familiaris</name>
    <name type="common">Dog</name>
    <name type="synonym">Canis familiaris</name>
    <dbReference type="NCBI Taxonomy" id="9615"/>
    <lineage>
        <taxon>Eukaryota</taxon>
        <taxon>Metazoa</taxon>
        <taxon>Chordata</taxon>
        <taxon>Craniata</taxon>
        <taxon>Vertebrata</taxon>
        <taxon>Euteleostomi</taxon>
        <taxon>Mammalia</taxon>
        <taxon>Eutheria</taxon>
        <taxon>Laurasiatheria</taxon>
        <taxon>Carnivora</taxon>
        <taxon>Caniformia</taxon>
        <taxon>Canidae</taxon>
        <taxon>Canis</taxon>
    </lineage>
</organism>
<keyword evidence="6 11" id="KW-0472">Membrane</keyword>
<evidence type="ECO:0000256" key="6">
    <source>
        <dbReference type="ARBA" id="ARBA00023136"/>
    </source>
</evidence>
<comment type="caution">
    <text evidence="9">Lacks conserved residue(s) required for the propagation of feature annotation.</text>
</comment>
<dbReference type="PANTHER" id="PTHR24037:SF10">
    <property type="entry name" value="MUCIN-13"/>
    <property type="match status" value="1"/>
</dbReference>
<dbReference type="InterPro" id="IPR000742">
    <property type="entry name" value="EGF"/>
</dbReference>
<protein>
    <recommendedName>
        <fullName evidence="16">Mucin 13, cell surface associated</fullName>
    </recommendedName>
</protein>
<comment type="subcellular location">
    <subcellularLocation>
        <location evidence="1">Cell membrane</location>
    </subcellularLocation>
</comment>
<evidence type="ECO:0000256" key="9">
    <source>
        <dbReference type="PROSITE-ProRule" id="PRU00076"/>
    </source>
</evidence>
<evidence type="ECO:0000256" key="3">
    <source>
        <dbReference type="ARBA" id="ARBA00022536"/>
    </source>
</evidence>
<accession>A0A8C0NQ98</accession>
<keyword evidence="11" id="KW-0812">Transmembrane</keyword>
<keyword evidence="5" id="KW-0677">Repeat</keyword>
<dbReference type="PROSITE" id="PS01186">
    <property type="entry name" value="EGF_2"/>
    <property type="match status" value="1"/>
</dbReference>
<dbReference type="PROSITE" id="PS50026">
    <property type="entry name" value="EGF_3"/>
    <property type="match status" value="1"/>
</dbReference>
<evidence type="ECO:0000256" key="11">
    <source>
        <dbReference type="SAM" id="Phobius"/>
    </source>
</evidence>
<evidence type="ECO:0008006" key="16">
    <source>
        <dbReference type="Google" id="ProtNLM"/>
    </source>
</evidence>
<evidence type="ECO:0000259" key="13">
    <source>
        <dbReference type="PROSITE" id="PS50026"/>
    </source>
</evidence>
<keyword evidence="4" id="KW-0732">Signal</keyword>
<keyword evidence="2" id="KW-1003">Cell membrane</keyword>
<evidence type="ECO:0000256" key="1">
    <source>
        <dbReference type="ARBA" id="ARBA00004236"/>
    </source>
</evidence>
<sequence>MLSLQPHWSTCLIYPRKESVRPWLLNRGPSSPCQGAPCKGDSSCVSLNSTYFCLCFFGYYYNSSTCKKGKVFPGTIKVEVSEVSGLGDENSLAYQQLHNKVIEFFGGAFHNSDYGQTVIDGVSIRPSARLEMRAGGTGVEVTVLNIFAETTKENEGTVLELVTKAIENNKNNILGYSNQSLCDYFNCEKENAQDKCDNGLLCKCKPGFERPNPQIPMCLASAPMCPDTCNANNNRQCLVNKDNTGVECVCLSGYKEDDHGICQKCGFGYGGVNCEDQFQLILTIVGSIGGALILGLVIALICLTRSKNKDKYIEEQNLIENDFQNLRLQQTTGFSNLGADGSIFPKVRANISGQPQNPYANHRSMPRPDY</sequence>
<evidence type="ECO:0000256" key="2">
    <source>
        <dbReference type="ARBA" id="ARBA00022475"/>
    </source>
</evidence>
<feature type="domain" description="EGF-like" evidence="13">
    <location>
        <begin position="29"/>
        <end position="67"/>
    </location>
</feature>
<dbReference type="Ensembl" id="ENSCAFT00030033612.1">
    <property type="protein sequence ID" value="ENSCAFP00030029333.1"/>
    <property type="gene ID" value="ENSCAFG00030018118.1"/>
</dbReference>
<reference evidence="14" key="1">
    <citation type="submission" date="2019-03" db="EMBL/GenBank/DDBJ databases">
        <authorList>
            <person name="Warren W.C."/>
            <person name="Johnson G.S."/>
        </authorList>
    </citation>
    <scope>NUCLEOTIDE SEQUENCE [LARGE SCALE GENOMIC DNA]</scope>
    <source>
        <strain evidence="14">Basenji</strain>
    </source>
</reference>
<dbReference type="GO" id="GO:0005886">
    <property type="term" value="C:plasma membrane"/>
    <property type="evidence" value="ECO:0007669"/>
    <property type="project" value="UniProtKB-SubCell"/>
</dbReference>
<keyword evidence="8" id="KW-0325">Glycoprotein</keyword>
<dbReference type="PROSITE" id="PS50024">
    <property type="entry name" value="SEA"/>
    <property type="match status" value="1"/>
</dbReference>
<feature type="domain" description="SEA" evidence="12">
    <location>
        <begin position="68"/>
        <end position="195"/>
    </location>
</feature>
<dbReference type="InterPro" id="IPR009030">
    <property type="entry name" value="Growth_fac_rcpt_cys_sf"/>
</dbReference>
<dbReference type="SUPFAM" id="SSF57184">
    <property type="entry name" value="Growth factor receptor domain"/>
    <property type="match status" value="1"/>
</dbReference>
<evidence type="ECO:0000313" key="15">
    <source>
        <dbReference type="Proteomes" id="UP000694429"/>
    </source>
</evidence>
<evidence type="ECO:0000313" key="14">
    <source>
        <dbReference type="Ensembl" id="ENSCAFP00030029333.1"/>
    </source>
</evidence>
<dbReference type="PANTHER" id="PTHR24037">
    <property type="entry name" value="HEART DEVELOPMENT PROTEIN WITH EGF-LIKE DOMAINS 1"/>
    <property type="match status" value="1"/>
</dbReference>
<evidence type="ECO:0000256" key="10">
    <source>
        <dbReference type="SAM" id="MobiDB-lite"/>
    </source>
</evidence>
<name>A0A8C0NQ98_CANLF</name>
<reference evidence="14" key="2">
    <citation type="submission" date="2025-08" db="UniProtKB">
        <authorList>
            <consortium name="Ensembl"/>
        </authorList>
    </citation>
    <scope>IDENTIFICATION</scope>
</reference>
<keyword evidence="7" id="KW-1015">Disulfide bond</keyword>
<dbReference type="AlphaFoldDB" id="A0A8C0NQ98"/>
<proteinExistence type="predicted"/>
<evidence type="ECO:0000256" key="5">
    <source>
        <dbReference type="ARBA" id="ARBA00022737"/>
    </source>
</evidence>
<keyword evidence="11" id="KW-1133">Transmembrane helix</keyword>
<dbReference type="SMART" id="SM00181">
    <property type="entry name" value="EGF"/>
    <property type="match status" value="3"/>
</dbReference>
<evidence type="ECO:0000256" key="7">
    <source>
        <dbReference type="ARBA" id="ARBA00023157"/>
    </source>
</evidence>
<feature type="transmembrane region" description="Helical" evidence="11">
    <location>
        <begin position="280"/>
        <end position="303"/>
    </location>
</feature>
<evidence type="ECO:0000256" key="4">
    <source>
        <dbReference type="ARBA" id="ARBA00022729"/>
    </source>
</evidence>
<dbReference type="InterPro" id="IPR000082">
    <property type="entry name" value="SEA_dom"/>
</dbReference>
<dbReference type="Pfam" id="PF01390">
    <property type="entry name" value="SEA"/>
    <property type="match status" value="1"/>
</dbReference>
<keyword evidence="3 9" id="KW-0245">EGF-like domain</keyword>
<evidence type="ECO:0000256" key="8">
    <source>
        <dbReference type="ARBA" id="ARBA00023180"/>
    </source>
</evidence>